<dbReference type="Proteomes" id="UP000014978">
    <property type="component" value="Unassembled WGS sequence"/>
</dbReference>
<keyword evidence="3" id="KW-1185">Reference proteome</keyword>
<dbReference type="OrthoDB" id="10432735at2759"/>
<proteinExistence type="predicted"/>
<organism evidence="2 3">
    <name type="scientific">Spraguea lophii (strain 42_110)</name>
    <name type="common">Microsporidian parasite</name>
    <dbReference type="NCBI Taxonomy" id="1358809"/>
    <lineage>
        <taxon>Eukaryota</taxon>
        <taxon>Fungi</taxon>
        <taxon>Fungi incertae sedis</taxon>
        <taxon>Microsporidia</taxon>
        <taxon>Spragueidae</taxon>
        <taxon>Spraguea</taxon>
    </lineage>
</organism>
<protein>
    <submittedName>
        <fullName evidence="2">Uncharacterized protein</fullName>
    </submittedName>
</protein>
<reference evidence="3" key="1">
    <citation type="journal article" date="2013" name="PLoS Genet.">
        <title>The genome of Spraguea lophii and the basis of host-microsporidian interactions.</title>
        <authorList>
            <person name="Campbell S.E."/>
            <person name="Williams T.A."/>
            <person name="Yousuf A."/>
            <person name="Soanes D.M."/>
            <person name="Paszkiewicz K.H."/>
            <person name="Williams B.A.P."/>
        </authorList>
    </citation>
    <scope>NUCLEOTIDE SEQUENCE [LARGE SCALE GENOMIC DNA]</scope>
    <source>
        <strain evidence="3">42_110</strain>
    </source>
</reference>
<feature type="region of interest" description="Disordered" evidence="1">
    <location>
        <begin position="154"/>
        <end position="186"/>
    </location>
</feature>
<dbReference type="InParanoid" id="S7W633"/>
<evidence type="ECO:0000313" key="3">
    <source>
        <dbReference type="Proteomes" id="UP000014978"/>
    </source>
</evidence>
<dbReference type="AlphaFoldDB" id="S7W633"/>
<sequence length="186" mass="20602">MIYLLNIMFIFSKQADKKTNNKGIVAFSDQCGNGLKLFGASCSTPEIVLSDEDRKSIEVNPSTTEIAAEATGSGLVPVLLFTLFASPETAAYFEQSTVPPNVGQIVKKMFNTMIARGFSNQDLNEKEYTFMKGNISKVAEQIIQNKKDKKKCDEITKNGKEEKTDKDSERKGLGKEQRLLEDSASQ</sequence>
<evidence type="ECO:0000313" key="2">
    <source>
        <dbReference type="EMBL" id="EPR78245.1"/>
    </source>
</evidence>
<name>S7W633_SPRLO</name>
<dbReference type="HOGENOM" id="CLU_1455287_0_0_1"/>
<dbReference type="OMA" id="YSIEMVE"/>
<gene>
    <name evidence="2" type="ORF">SLOPH_495</name>
</gene>
<dbReference type="EMBL" id="ATCN01000921">
    <property type="protein sequence ID" value="EPR78245.1"/>
    <property type="molecule type" value="Genomic_DNA"/>
</dbReference>
<evidence type="ECO:0000256" key="1">
    <source>
        <dbReference type="SAM" id="MobiDB-lite"/>
    </source>
</evidence>
<dbReference type="VEuPathDB" id="MicrosporidiaDB:SLOPH_495"/>
<comment type="caution">
    <text evidence="2">The sequence shown here is derived from an EMBL/GenBank/DDBJ whole genome shotgun (WGS) entry which is preliminary data.</text>
</comment>
<accession>S7W633</accession>